<evidence type="ECO:0000313" key="1">
    <source>
        <dbReference type="EMBL" id="SER48395.1"/>
    </source>
</evidence>
<reference evidence="2" key="1">
    <citation type="submission" date="2016-10" db="EMBL/GenBank/DDBJ databases">
        <authorList>
            <person name="Varghese N."/>
            <person name="Submissions S."/>
        </authorList>
    </citation>
    <scope>NUCLEOTIDE SEQUENCE [LARGE SCALE GENOMIC DNA]</scope>
    <source>
        <strain evidence="2">DSM 24740</strain>
    </source>
</reference>
<keyword evidence="2" id="KW-1185">Reference proteome</keyword>
<dbReference type="RefSeq" id="WP_090173617.1">
    <property type="nucleotide sequence ID" value="NZ_FOFB01000057.1"/>
</dbReference>
<accession>A0A1H9PKP0</accession>
<name>A0A1H9PKP0_9BACT</name>
<dbReference type="AlphaFoldDB" id="A0A1H9PKP0"/>
<gene>
    <name evidence="1" type="ORF">SAMN05444359_1572</name>
</gene>
<organism evidence="1 2">
    <name type="scientific">Neolewinella agarilytica</name>
    <dbReference type="NCBI Taxonomy" id="478744"/>
    <lineage>
        <taxon>Bacteria</taxon>
        <taxon>Pseudomonadati</taxon>
        <taxon>Bacteroidota</taxon>
        <taxon>Saprospiria</taxon>
        <taxon>Saprospirales</taxon>
        <taxon>Lewinellaceae</taxon>
        <taxon>Neolewinella</taxon>
    </lineage>
</organism>
<protein>
    <submittedName>
        <fullName evidence="1">Uncharacterized protein</fullName>
    </submittedName>
</protein>
<proteinExistence type="predicted"/>
<dbReference type="Proteomes" id="UP000199021">
    <property type="component" value="Unassembled WGS sequence"/>
</dbReference>
<sequence length="196" mass="22376">MKKAFFFFVVLFLNPSCRESPKVNDEVDVLKIEEKQNLQKKDEEFGLSTIGELPLEKSIVEMIRVFINQPFGGSNYVVKMYRYPNNTLICKKEVTGYGLNRSYQETCNSLKPSVHLDSLWDKSVFTVLQHSKDLNQSETGNDDWVAQVELAKGIENLSVELSICTAINWPIVLAEDILSDRIALPLPECYNLHPTE</sequence>
<dbReference type="EMBL" id="FOFB01000057">
    <property type="protein sequence ID" value="SER48395.1"/>
    <property type="molecule type" value="Genomic_DNA"/>
</dbReference>
<evidence type="ECO:0000313" key="2">
    <source>
        <dbReference type="Proteomes" id="UP000199021"/>
    </source>
</evidence>
<dbReference type="InParanoid" id="A0A1H9PKP0"/>